<evidence type="ECO:0000313" key="1">
    <source>
        <dbReference type="EMBL" id="SDL46632.1"/>
    </source>
</evidence>
<proteinExistence type="predicted"/>
<dbReference type="EMBL" id="FNGF01000006">
    <property type="protein sequence ID" value="SDL46632.1"/>
    <property type="molecule type" value="Genomic_DNA"/>
</dbReference>
<dbReference type="Proteomes" id="UP000198662">
    <property type="component" value="Unassembled WGS sequence"/>
</dbReference>
<dbReference type="RefSeq" id="WP_218126667.1">
    <property type="nucleotide sequence ID" value="NZ_FNGF01000006.1"/>
</dbReference>
<gene>
    <name evidence="1" type="ORF">SAMN05216298_3944</name>
</gene>
<name>A0A1G9KAH0_9ACTN</name>
<dbReference type="AlphaFoldDB" id="A0A1G9KAH0"/>
<sequence>MSALFEEMPFSDFLHHPAAIAARLDAVRAIRLRRRGAADLALVRADQNDRDATVIDFTSRLLAGLARAGECDLIRQVLPEALPWSAFLPEHDRDLLLSELIEVAQGSASLRNLGPIAVLLEQWRHSAEIYADPETYRQITADPSGDLGPVPEPGAAA</sequence>
<reference evidence="2" key="1">
    <citation type="submission" date="2016-10" db="EMBL/GenBank/DDBJ databases">
        <authorList>
            <person name="Varghese N."/>
            <person name="Submissions S."/>
        </authorList>
    </citation>
    <scope>NUCLEOTIDE SEQUENCE [LARGE SCALE GENOMIC DNA]</scope>
    <source>
        <strain evidence="2">CGMCC 4.3147</strain>
    </source>
</reference>
<accession>A0A1G9KAH0</accession>
<dbReference type="STRING" id="380244.SAMN05216298_3944"/>
<keyword evidence="2" id="KW-1185">Reference proteome</keyword>
<protein>
    <submittedName>
        <fullName evidence="1">Uncharacterized protein</fullName>
    </submittedName>
</protein>
<organism evidence="1 2">
    <name type="scientific">Glycomyces sambucus</name>
    <dbReference type="NCBI Taxonomy" id="380244"/>
    <lineage>
        <taxon>Bacteria</taxon>
        <taxon>Bacillati</taxon>
        <taxon>Actinomycetota</taxon>
        <taxon>Actinomycetes</taxon>
        <taxon>Glycomycetales</taxon>
        <taxon>Glycomycetaceae</taxon>
        <taxon>Glycomyces</taxon>
    </lineage>
</organism>
<evidence type="ECO:0000313" key="2">
    <source>
        <dbReference type="Proteomes" id="UP000198662"/>
    </source>
</evidence>